<evidence type="ECO:0000313" key="3">
    <source>
        <dbReference type="Proteomes" id="UP000257045"/>
    </source>
</evidence>
<dbReference type="Gene3D" id="3.30.70.930">
    <property type="match status" value="1"/>
</dbReference>
<reference evidence="2 3" key="1">
    <citation type="submission" date="2018-04" db="EMBL/GenBank/DDBJ databases">
        <title>Novel Campyloabacter and Helicobacter Species and Strains.</title>
        <authorList>
            <person name="Mannion A.J."/>
            <person name="Shen Z."/>
            <person name="Fox J.G."/>
        </authorList>
    </citation>
    <scope>NUCLEOTIDE SEQUENCE [LARGE SCALE GENOMIC DNA]</scope>
    <source>
        <strain evidence="2 3">MIT 04-9366</strain>
    </source>
</reference>
<protein>
    <recommendedName>
        <fullName evidence="1">Thiamine-binding protein domain-containing protein</fullName>
    </recommendedName>
</protein>
<comment type="caution">
    <text evidence="2">The sequence shown here is derived from an EMBL/GenBank/DDBJ whole genome shotgun (WGS) entry which is preliminary data.</text>
</comment>
<accession>A0A3D8J1E3</accession>
<proteinExistence type="predicted"/>
<dbReference type="OrthoDB" id="9793516at2"/>
<dbReference type="Pfam" id="PF01910">
    <property type="entry name" value="Thiamine_BP"/>
    <property type="match status" value="1"/>
</dbReference>
<sequence length="96" mass="11074">MAVLLELSVFSICGEVSKRGEVARILRAFEDREIEAHLNPMGTSVECEDMPKALEVLQIAYDCMDSQRFYIIAKFDCYPQRKNMLEGRVERVLEEV</sequence>
<dbReference type="RefSeq" id="WP_115569474.1">
    <property type="nucleotide sequence ID" value="NZ_NXLV01000005.1"/>
</dbReference>
<name>A0A3D8J1E3_9HELI</name>
<dbReference type="SUPFAM" id="SSF89957">
    <property type="entry name" value="MTH1187/YkoF-like"/>
    <property type="match status" value="1"/>
</dbReference>
<dbReference type="InterPro" id="IPR002767">
    <property type="entry name" value="Thiamine_BP"/>
</dbReference>
<evidence type="ECO:0000313" key="2">
    <source>
        <dbReference type="EMBL" id="RDU70985.1"/>
    </source>
</evidence>
<evidence type="ECO:0000259" key="1">
    <source>
        <dbReference type="Pfam" id="PF01910"/>
    </source>
</evidence>
<dbReference type="EMBL" id="NXLV01000005">
    <property type="protein sequence ID" value="RDU70985.1"/>
    <property type="molecule type" value="Genomic_DNA"/>
</dbReference>
<organism evidence="2 3">
    <name type="scientific">Helicobacter brantae</name>
    <dbReference type="NCBI Taxonomy" id="375927"/>
    <lineage>
        <taxon>Bacteria</taxon>
        <taxon>Pseudomonadati</taxon>
        <taxon>Campylobacterota</taxon>
        <taxon>Epsilonproteobacteria</taxon>
        <taxon>Campylobacterales</taxon>
        <taxon>Helicobacteraceae</taxon>
        <taxon>Helicobacter</taxon>
    </lineage>
</organism>
<gene>
    <name evidence="2" type="ORF">CQA58_04185</name>
</gene>
<dbReference type="AlphaFoldDB" id="A0A3D8J1E3"/>
<keyword evidence="3" id="KW-1185">Reference proteome</keyword>
<feature type="domain" description="Thiamine-binding protein" evidence="1">
    <location>
        <begin position="6"/>
        <end position="92"/>
    </location>
</feature>
<dbReference type="Proteomes" id="UP000257045">
    <property type="component" value="Unassembled WGS sequence"/>
</dbReference>
<dbReference type="InterPro" id="IPR029756">
    <property type="entry name" value="MTH1187/YkoF-like"/>
</dbReference>